<feature type="region of interest" description="Disordered" evidence="1">
    <location>
        <begin position="1"/>
        <end position="20"/>
    </location>
</feature>
<dbReference type="EMBL" id="JAYWIO010000004">
    <property type="protein sequence ID" value="KAK7269225.1"/>
    <property type="molecule type" value="Genomic_DNA"/>
</dbReference>
<proteinExistence type="predicted"/>
<accession>A0AAN9F685</accession>
<dbReference type="Proteomes" id="UP001372338">
    <property type="component" value="Unassembled WGS sequence"/>
</dbReference>
<keyword evidence="2" id="KW-1133">Transmembrane helix</keyword>
<sequence>MQQNVQGNTSGNEEVNIGGNVQPIDQPVIPANVQANVAPHFDIESPRLLFLSNHSLTSLPPSFSLSPRRRRTWLTPSHGSYLFPVAFFSLLLIVPVSNGLPPLFLIPAATGRHEPAQSSTAKGQEQRIAYGGPLASRETNAIKRNIWLQNQELSVAFLKRFQSVVDQKVLVKYLKGLHHWMQIGVFMTLQENAYVMVPHPRYHRTLMKKNPRNQVQVMRFTKGNICKEF</sequence>
<keyword evidence="2" id="KW-0472">Membrane</keyword>
<keyword evidence="4" id="KW-1185">Reference proteome</keyword>
<evidence type="ECO:0000256" key="2">
    <source>
        <dbReference type="SAM" id="Phobius"/>
    </source>
</evidence>
<evidence type="ECO:0000313" key="3">
    <source>
        <dbReference type="EMBL" id="KAK7269225.1"/>
    </source>
</evidence>
<evidence type="ECO:0000313" key="4">
    <source>
        <dbReference type="Proteomes" id="UP001372338"/>
    </source>
</evidence>
<reference evidence="3 4" key="1">
    <citation type="submission" date="2024-01" db="EMBL/GenBank/DDBJ databases">
        <title>The genomes of 5 underutilized Papilionoideae crops provide insights into root nodulation and disease resistanc.</title>
        <authorList>
            <person name="Yuan L."/>
        </authorList>
    </citation>
    <scope>NUCLEOTIDE SEQUENCE [LARGE SCALE GENOMIC DNA]</scope>
    <source>
        <strain evidence="3">ZHUSHIDOU_FW_LH</strain>
        <tissue evidence="3">Leaf</tissue>
    </source>
</reference>
<comment type="caution">
    <text evidence="3">The sequence shown here is derived from an EMBL/GenBank/DDBJ whole genome shotgun (WGS) entry which is preliminary data.</text>
</comment>
<name>A0AAN9F685_CROPI</name>
<gene>
    <name evidence="3" type="ORF">RIF29_21943</name>
</gene>
<keyword evidence="2" id="KW-0812">Transmembrane</keyword>
<evidence type="ECO:0000256" key="1">
    <source>
        <dbReference type="SAM" id="MobiDB-lite"/>
    </source>
</evidence>
<organism evidence="3 4">
    <name type="scientific">Crotalaria pallida</name>
    <name type="common">Smooth rattlebox</name>
    <name type="synonym">Crotalaria striata</name>
    <dbReference type="NCBI Taxonomy" id="3830"/>
    <lineage>
        <taxon>Eukaryota</taxon>
        <taxon>Viridiplantae</taxon>
        <taxon>Streptophyta</taxon>
        <taxon>Embryophyta</taxon>
        <taxon>Tracheophyta</taxon>
        <taxon>Spermatophyta</taxon>
        <taxon>Magnoliopsida</taxon>
        <taxon>eudicotyledons</taxon>
        <taxon>Gunneridae</taxon>
        <taxon>Pentapetalae</taxon>
        <taxon>rosids</taxon>
        <taxon>fabids</taxon>
        <taxon>Fabales</taxon>
        <taxon>Fabaceae</taxon>
        <taxon>Papilionoideae</taxon>
        <taxon>50 kb inversion clade</taxon>
        <taxon>genistoids sensu lato</taxon>
        <taxon>core genistoids</taxon>
        <taxon>Crotalarieae</taxon>
        <taxon>Crotalaria</taxon>
    </lineage>
</organism>
<feature type="transmembrane region" description="Helical" evidence="2">
    <location>
        <begin position="78"/>
        <end position="97"/>
    </location>
</feature>
<protein>
    <submittedName>
        <fullName evidence="3">Uncharacterized protein</fullName>
    </submittedName>
</protein>
<feature type="compositionally biased region" description="Polar residues" evidence="1">
    <location>
        <begin position="1"/>
        <end position="13"/>
    </location>
</feature>
<dbReference type="AlphaFoldDB" id="A0AAN9F685"/>